<dbReference type="EMBL" id="JACAZH010000032">
    <property type="protein sequence ID" value="KAF7338849.1"/>
    <property type="molecule type" value="Genomic_DNA"/>
</dbReference>
<accession>A0A8H6XDR0</accession>
<sequence length="381" mass="42075">MKRLFRSRSAKSASDNVSIPSMPPPYQAVEAGTSPSASGSGLTAAPSKPSLAYTPEKTSETSADADPGLRMGYCYYRIYTQEGAVPSKTAFNLRNPYLGRIASSNSQRLALRAGSLFCSMLKDSVKQLACAELNRSYWNAQVPGSAPYGTTPETAFALLLKGVEHEEAVNPRMIPTKVPTEVDPIYLYYRLFTRIGEDTSNVRFNPNDQALGRIEKFLIPPPHTADSIKYQIAKLESKRIYAYAELYTSISAPEPVGNTAYLSLMQDDSPGCKEADPMVLVQPERRPKLDNRPIEVVLAYTVDEWGRRGRLAVGSRGLTDGVLVEKAVFCKLHQNWDSNCVCGQNGSGTRSVTRVFWCTFVLDQISHKTYLPACNIKFLDE</sequence>
<name>A0A8H6XDR0_9AGAR</name>
<proteinExistence type="predicted"/>
<evidence type="ECO:0000313" key="3">
    <source>
        <dbReference type="Proteomes" id="UP000623467"/>
    </source>
</evidence>
<organism evidence="2 3">
    <name type="scientific">Mycena sanguinolenta</name>
    <dbReference type="NCBI Taxonomy" id="230812"/>
    <lineage>
        <taxon>Eukaryota</taxon>
        <taxon>Fungi</taxon>
        <taxon>Dikarya</taxon>
        <taxon>Basidiomycota</taxon>
        <taxon>Agaricomycotina</taxon>
        <taxon>Agaricomycetes</taxon>
        <taxon>Agaricomycetidae</taxon>
        <taxon>Agaricales</taxon>
        <taxon>Marasmiineae</taxon>
        <taxon>Mycenaceae</taxon>
        <taxon>Mycena</taxon>
    </lineage>
</organism>
<evidence type="ECO:0000256" key="1">
    <source>
        <dbReference type="SAM" id="MobiDB-lite"/>
    </source>
</evidence>
<protein>
    <submittedName>
        <fullName evidence="2">Uncharacterized protein</fullName>
    </submittedName>
</protein>
<feature type="compositionally biased region" description="Polar residues" evidence="1">
    <location>
        <begin position="10"/>
        <end position="19"/>
    </location>
</feature>
<reference evidence="2" key="1">
    <citation type="submission" date="2020-05" db="EMBL/GenBank/DDBJ databases">
        <title>Mycena genomes resolve the evolution of fungal bioluminescence.</title>
        <authorList>
            <person name="Tsai I.J."/>
        </authorList>
    </citation>
    <scope>NUCLEOTIDE SEQUENCE</scope>
    <source>
        <strain evidence="2">160909Yilan</strain>
    </source>
</reference>
<feature type="region of interest" description="Disordered" evidence="1">
    <location>
        <begin position="1"/>
        <end position="65"/>
    </location>
</feature>
<dbReference type="OrthoDB" id="2995174at2759"/>
<gene>
    <name evidence="2" type="ORF">MSAN_02207800</name>
</gene>
<evidence type="ECO:0000313" key="2">
    <source>
        <dbReference type="EMBL" id="KAF7338849.1"/>
    </source>
</evidence>
<comment type="caution">
    <text evidence="2">The sequence shown here is derived from an EMBL/GenBank/DDBJ whole genome shotgun (WGS) entry which is preliminary data.</text>
</comment>
<dbReference type="AlphaFoldDB" id="A0A8H6XDR0"/>
<dbReference type="Proteomes" id="UP000623467">
    <property type="component" value="Unassembled WGS sequence"/>
</dbReference>
<keyword evidence="3" id="KW-1185">Reference proteome</keyword>